<dbReference type="AlphaFoldDB" id="A0A2G5DJ83"/>
<feature type="compositionally biased region" description="Gly residues" evidence="1">
    <location>
        <begin position="170"/>
        <end position="184"/>
    </location>
</feature>
<keyword evidence="3" id="KW-1185">Reference proteome</keyword>
<organism evidence="2 3">
    <name type="scientific">Aquilegia coerulea</name>
    <name type="common">Rocky mountain columbine</name>
    <dbReference type="NCBI Taxonomy" id="218851"/>
    <lineage>
        <taxon>Eukaryota</taxon>
        <taxon>Viridiplantae</taxon>
        <taxon>Streptophyta</taxon>
        <taxon>Embryophyta</taxon>
        <taxon>Tracheophyta</taxon>
        <taxon>Spermatophyta</taxon>
        <taxon>Magnoliopsida</taxon>
        <taxon>Ranunculales</taxon>
        <taxon>Ranunculaceae</taxon>
        <taxon>Thalictroideae</taxon>
        <taxon>Aquilegia</taxon>
    </lineage>
</organism>
<feature type="region of interest" description="Disordered" evidence="1">
    <location>
        <begin position="130"/>
        <end position="149"/>
    </location>
</feature>
<sequence>MLIFNCWSVRARSGKSQAFHVFMQLGCSDWKVYCSPYFTVKAYKKTYKGSITPILHETDWDEPTTIVMPPIRPRKPGRPTVNRKRGADEGPAPVGKIEHRCSKCKGWGHNKTTCPGGGPEYEAYIAAASTAPRKKGATPKGGRPTTRPRVINYGVPLNENGDAFNENVGGFNGNGRATGVGRGRGQSNTNAAGRGRGNRTGRGNGAGRGRGQSNPNAAGSGRGNGVGRGKGTEAGRGKRNGTGACGGRGNSDKFRVFSTMESSNSTNSIQATDL</sequence>
<feature type="compositionally biased region" description="Polar residues" evidence="1">
    <location>
        <begin position="259"/>
        <end position="274"/>
    </location>
</feature>
<gene>
    <name evidence="2" type="ORF">AQUCO_01900178v1</name>
</gene>
<reference evidence="2 3" key="1">
    <citation type="submission" date="2017-09" db="EMBL/GenBank/DDBJ databases">
        <title>WGS assembly of Aquilegia coerulea Goldsmith.</title>
        <authorList>
            <person name="Hodges S."/>
            <person name="Kramer E."/>
            <person name="Nordborg M."/>
            <person name="Tomkins J."/>
            <person name="Borevitz J."/>
            <person name="Derieg N."/>
            <person name="Yan J."/>
            <person name="Mihaltcheva S."/>
            <person name="Hayes R.D."/>
            <person name="Rokhsar D."/>
        </authorList>
    </citation>
    <scope>NUCLEOTIDE SEQUENCE [LARGE SCALE GENOMIC DNA]</scope>
    <source>
        <strain evidence="3">cv. Goldsmith</strain>
    </source>
</reference>
<dbReference type="InParanoid" id="A0A2G5DJ83"/>
<evidence type="ECO:0000256" key="1">
    <source>
        <dbReference type="SAM" id="MobiDB-lite"/>
    </source>
</evidence>
<feature type="compositionally biased region" description="Gly residues" evidence="1">
    <location>
        <begin position="194"/>
        <end position="210"/>
    </location>
</feature>
<dbReference type="Proteomes" id="UP000230069">
    <property type="component" value="Unassembled WGS sequence"/>
</dbReference>
<feature type="region of interest" description="Disordered" evidence="1">
    <location>
        <begin position="166"/>
        <end position="274"/>
    </location>
</feature>
<dbReference type="OrthoDB" id="1939383at2759"/>
<accession>A0A2G5DJ83</accession>
<protein>
    <submittedName>
        <fullName evidence="2">Uncharacterized protein</fullName>
    </submittedName>
</protein>
<dbReference type="EMBL" id="KZ305036">
    <property type="protein sequence ID" value="PIA43598.1"/>
    <property type="molecule type" value="Genomic_DNA"/>
</dbReference>
<feature type="region of interest" description="Disordered" evidence="1">
    <location>
        <begin position="65"/>
        <end position="94"/>
    </location>
</feature>
<evidence type="ECO:0000313" key="3">
    <source>
        <dbReference type="Proteomes" id="UP000230069"/>
    </source>
</evidence>
<dbReference type="STRING" id="218851.A0A2G5DJ83"/>
<feature type="compositionally biased region" description="Basic residues" evidence="1">
    <location>
        <begin position="72"/>
        <end position="84"/>
    </location>
</feature>
<name>A0A2G5DJ83_AQUCA</name>
<proteinExistence type="predicted"/>
<evidence type="ECO:0000313" key="2">
    <source>
        <dbReference type="EMBL" id="PIA43598.1"/>
    </source>
</evidence>
<feature type="compositionally biased region" description="Gly residues" evidence="1">
    <location>
        <begin position="220"/>
        <end position="229"/>
    </location>
</feature>